<evidence type="ECO:0000256" key="6">
    <source>
        <dbReference type="RuleBase" id="RU362125"/>
    </source>
</evidence>
<keyword evidence="4 6" id="KW-0274">FAD</keyword>
<accession>A0A5Q2MPB0</accession>
<dbReference type="SUPFAM" id="SSF56645">
    <property type="entry name" value="Acyl-CoA dehydrogenase NM domain-like"/>
    <property type="match status" value="1"/>
</dbReference>
<dbReference type="PANTHER" id="PTHR43292:SF4">
    <property type="entry name" value="ACYL-COA DEHYDROGENASE FADE34"/>
    <property type="match status" value="1"/>
</dbReference>
<evidence type="ECO:0000256" key="5">
    <source>
        <dbReference type="ARBA" id="ARBA00023002"/>
    </source>
</evidence>
<dbReference type="InterPro" id="IPR036250">
    <property type="entry name" value="AcylCo_DH-like_C"/>
</dbReference>
<dbReference type="EMBL" id="CP045737">
    <property type="protein sequence ID" value="QGG43236.1"/>
    <property type="molecule type" value="Genomic_DNA"/>
</dbReference>
<evidence type="ECO:0000256" key="3">
    <source>
        <dbReference type="ARBA" id="ARBA00022630"/>
    </source>
</evidence>
<evidence type="ECO:0000256" key="2">
    <source>
        <dbReference type="ARBA" id="ARBA00009347"/>
    </source>
</evidence>
<dbReference type="Pfam" id="PF02770">
    <property type="entry name" value="Acyl-CoA_dh_M"/>
    <property type="match status" value="1"/>
</dbReference>
<dbReference type="InterPro" id="IPR009075">
    <property type="entry name" value="AcylCo_DH/oxidase_C"/>
</dbReference>
<dbReference type="KEGG" id="aef:GEV26_09450"/>
<keyword evidence="8" id="KW-1185">Reference proteome</keyword>
<name>A0A5Q2MPB0_9ACTN</name>
<evidence type="ECO:0000313" key="7">
    <source>
        <dbReference type="EMBL" id="QGG43236.1"/>
    </source>
</evidence>
<dbReference type="SUPFAM" id="SSF47203">
    <property type="entry name" value="Acyl-CoA dehydrogenase C-terminal domain-like"/>
    <property type="match status" value="1"/>
</dbReference>
<dbReference type="InterPro" id="IPR037069">
    <property type="entry name" value="AcylCoA_DH/ox_N_sf"/>
</dbReference>
<dbReference type="InterPro" id="IPR046373">
    <property type="entry name" value="Acyl-CoA_Oxase/DH_mid-dom_sf"/>
</dbReference>
<dbReference type="Gene3D" id="1.10.540.10">
    <property type="entry name" value="Acyl-CoA dehydrogenase/oxidase, N-terminal domain"/>
    <property type="match status" value="1"/>
</dbReference>
<dbReference type="GO" id="GO:0050660">
    <property type="term" value="F:flavin adenine dinucleotide binding"/>
    <property type="evidence" value="ECO:0007669"/>
    <property type="project" value="InterPro"/>
</dbReference>
<keyword evidence="5 6" id="KW-0560">Oxidoreductase</keyword>
<keyword evidence="3 6" id="KW-0285">Flavoprotein</keyword>
<organism evidence="7 8">
    <name type="scientific">Aeromicrobium yanjiei</name>
    <dbReference type="NCBI Taxonomy" id="2662028"/>
    <lineage>
        <taxon>Bacteria</taxon>
        <taxon>Bacillati</taxon>
        <taxon>Actinomycetota</taxon>
        <taxon>Actinomycetes</taxon>
        <taxon>Propionibacteriales</taxon>
        <taxon>Nocardioidaceae</taxon>
        <taxon>Aeromicrobium</taxon>
    </lineage>
</organism>
<dbReference type="InterPro" id="IPR009100">
    <property type="entry name" value="AcylCoA_DH/oxidase_NM_dom_sf"/>
</dbReference>
<dbReference type="Pfam" id="PF00441">
    <property type="entry name" value="Acyl-CoA_dh_1"/>
    <property type="match status" value="1"/>
</dbReference>
<protein>
    <submittedName>
        <fullName evidence="7">Acyl-CoA dehydrogenase</fullName>
    </submittedName>
</protein>
<dbReference type="PANTHER" id="PTHR43292">
    <property type="entry name" value="ACYL-COA DEHYDROGENASE"/>
    <property type="match status" value="1"/>
</dbReference>
<proteinExistence type="inferred from homology"/>
<dbReference type="AlphaFoldDB" id="A0A5Q2MPB0"/>
<comment type="cofactor">
    <cofactor evidence="1 6">
        <name>FAD</name>
        <dbReference type="ChEBI" id="CHEBI:57692"/>
    </cofactor>
</comment>
<dbReference type="Proteomes" id="UP000392064">
    <property type="component" value="Chromosome"/>
</dbReference>
<evidence type="ECO:0000256" key="1">
    <source>
        <dbReference type="ARBA" id="ARBA00001974"/>
    </source>
</evidence>
<dbReference type="InterPro" id="IPR006091">
    <property type="entry name" value="Acyl-CoA_Oxase/DH_mid-dom"/>
</dbReference>
<dbReference type="InterPro" id="IPR052161">
    <property type="entry name" value="Mycobact_Acyl-CoA_DH"/>
</dbReference>
<dbReference type="FunFam" id="2.40.110.10:FF:000011">
    <property type="entry name" value="Acyl-CoA dehydrogenase FadE34"/>
    <property type="match status" value="1"/>
</dbReference>
<reference evidence="7 8" key="1">
    <citation type="submission" date="2019-11" db="EMBL/GenBank/DDBJ databases">
        <authorList>
            <person name="Li J."/>
        </authorList>
    </citation>
    <scope>NUCLEOTIDE SEQUENCE [LARGE SCALE GENOMIC DNA]</scope>
    <source>
        <strain evidence="7 8">MF47</strain>
    </source>
</reference>
<evidence type="ECO:0000313" key="8">
    <source>
        <dbReference type="Proteomes" id="UP000392064"/>
    </source>
</evidence>
<sequence>MLEELVRQRLETLLSGHPPASTDVRDFLGAQFDLGLAWVSYPEGRGGLGAPQELQSLIDRTLSDAGAPHPFTVNPIGYGMAAPTLLAFAAPDDLDQKLRPLLTGEEVWCQLFSEPSAGSDVAGLSTRAVRDGDEWVVTGQKVWTSLAHRATWGLLLARTDPTVPKHAGLTYFFIDMHAPGVEVRPLRQATGDAEFNEVFFTELRIPDSSRLGAVGEGWKVAITTLMNERVAIGGRMTPRGQGPIGEAVALWQEAGRPEQLKDRLMGLWVRSEVLRLTNVRARELAKAGGTAGPEGSTAKLLAGELNQDVYEFCVELLGPAGALYPETYEMSGGADGARRDVRYGFLRSQANTIEGGTSEVMRNILGERVLGLPPEPRVDKDVPFNEIGR</sequence>
<dbReference type="Gene3D" id="1.20.140.10">
    <property type="entry name" value="Butyryl-CoA Dehydrogenase, subunit A, domain 3"/>
    <property type="match status" value="1"/>
</dbReference>
<dbReference type="Gene3D" id="2.40.110.10">
    <property type="entry name" value="Butyryl-CoA Dehydrogenase, subunit A, domain 2"/>
    <property type="match status" value="1"/>
</dbReference>
<comment type="similarity">
    <text evidence="2 6">Belongs to the acyl-CoA dehydrogenase family.</text>
</comment>
<evidence type="ECO:0000256" key="4">
    <source>
        <dbReference type="ARBA" id="ARBA00022827"/>
    </source>
</evidence>
<gene>
    <name evidence="7" type="ORF">GEV26_09450</name>
</gene>
<dbReference type="GO" id="GO:0016627">
    <property type="term" value="F:oxidoreductase activity, acting on the CH-CH group of donors"/>
    <property type="evidence" value="ECO:0007669"/>
    <property type="project" value="InterPro"/>
</dbReference>
<dbReference type="GO" id="GO:0005886">
    <property type="term" value="C:plasma membrane"/>
    <property type="evidence" value="ECO:0007669"/>
    <property type="project" value="TreeGrafter"/>
</dbReference>